<keyword evidence="2" id="KW-1185">Reference proteome</keyword>
<evidence type="ECO:0000313" key="2">
    <source>
        <dbReference type="Proteomes" id="UP000592180"/>
    </source>
</evidence>
<gene>
    <name evidence="1" type="ORF">HNP38_000670</name>
</gene>
<dbReference type="AlphaFoldDB" id="A0A840KBN3"/>
<dbReference type="Proteomes" id="UP000592180">
    <property type="component" value="Unassembled WGS sequence"/>
</dbReference>
<dbReference type="RefSeq" id="WP_228460923.1">
    <property type="nucleotide sequence ID" value="NZ_JACHLE010000001.1"/>
</dbReference>
<accession>A0A840KBN3</accession>
<name>A0A840KBN3_9FLAO</name>
<sequence>MAKQITQSQLEELKRFNNHLSYYSSSEYKEFMAGNVIQVLYDIDFLSVFHRKLMVEFGIYGFHRDQYDFNMISSIVSNAVCHYNKQLN</sequence>
<reference evidence="1 2" key="1">
    <citation type="submission" date="2020-08" db="EMBL/GenBank/DDBJ databases">
        <title>Functional genomics of gut bacteria from endangered species of beetles.</title>
        <authorList>
            <person name="Carlos-Shanley C."/>
        </authorList>
    </citation>
    <scope>NUCLEOTIDE SEQUENCE [LARGE SCALE GENOMIC DNA]</scope>
    <source>
        <strain evidence="1 2">S00151</strain>
    </source>
</reference>
<evidence type="ECO:0000313" key="1">
    <source>
        <dbReference type="EMBL" id="MBB4805398.1"/>
    </source>
</evidence>
<dbReference type="EMBL" id="JACHLE010000001">
    <property type="protein sequence ID" value="MBB4805398.1"/>
    <property type="molecule type" value="Genomic_DNA"/>
</dbReference>
<protein>
    <submittedName>
        <fullName evidence="1">Uncharacterized protein</fullName>
    </submittedName>
</protein>
<proteinExistence type="predicted"/>
<comment type="caution">
    <text evidence="1">The sequence shown here is derived from an EMBL/GenBank/DDBJ whole genome shotgun (WGS) entry which is preliminary data.</text>
</comment>
<organism evidence="1 2">
    <name type="scientific">Chryseobacterium defluvii</name>
    <dbReference type="NCBI Taxonomy" id="160396"/>
    <lineage>
        <taxon>Bacteria</taxon>
        <taxon>Pseudomonadati</taxon>
        <taxon>Bacteroidota</taxon>
        <taxon>Flavobacteriia</taxon>
        <taxon>Flavobacteriales</taxon>
        <taxon>Weeksellaceae</taxon>
        <taxon>Chryseobacterium group</taxon>
        <taxon>Chryseobacterium</taxon>
    </lineage>
</organism>